<feature type="chain" id="PRO_5028140713" evidence="13">
    <location>
        <begin position="32"/>
        <end position="756"/>
    </location>
</feature>
<feature type="domain" description="TonB-dependent receptor plug" evidence="15">
    <location>
        <begin position="57"/>
        <end position="165"/>
    </location>
</feature>
<dbReference type="KEGG" id="doe:DENOEST_3902"/>
<evidence type="ECO:0000313" key="17">
    <source>
        <dbReference type="Proteomes" id="UP000515733"/>
    </source>
</evidence>
<dbReference type="PROSITE" id="PS52016">
    <property type="entry name" value="TONB_DEPENDENT_REC_3"/>
    <property type="match status" value="1"/>
</dbReference>
<keyword evidence="4" id="KW-0410">Iron transport</keyword>
<dbReference type="Pfam" id="PF07715">
    <property type="entry name" value="Plug"/>
    <property type="match status" value="1"/>
</dbReference>
<keyword evidence="5 11" id="KW-0812">Transmembrane</keyword>
<comment type="subcellular location">
    <subcellularLocation>
        <location evidence="1 11">Cell outer membrane</location>
        <topology evidence="1 11">Multi-pass membrane protein</topology>
    </subcellularLocation>
</comment>
<evidence type="ECO:0000256" key="3">
    <source>
        <dbReference type="ARBA" id="ARBA00022452"/>
    </source>
</evidence>
<proteinExistence type="inferred from homology"/>
<gene>
    <name evidence="16" type="ORF">DENOEST_3902</name>
</gene>
<dbReference type="PANTHER" id="PTHR32552:SF81">
    <property type="entry name" value="TONB-DEPENDENT OUTER MEMBRANE RECEPTOR"/>
    <property type="match status" value="1"/>
</dbReference>
<evidence type="ECO:0000256" key="7">
    <source>
        <dbReference type="ARBA" id="ARBA00023065"/>
    </source>
</evidence>
<organism evidence="16 17">
    <name type="scientific">Denitratisoma oestradiolicum</name>
    <dbReference type="NCBI Taxonomy" id="311182"/>
    <lineage>
        <taxon>Bacteria</taxon>
        <taxon>Pseudomonadati</taxon>
        <taxon>Pseudomonadota</taxon>
        <taxon>Betaproteobacteria</taxon>
        <taxon>Nitrosomonadales</taxon>
        <taxon>Sterolibacteriaceae</taxon>
        <taxon>Denitratisoma</taxon>
    </lineage>
</organism>
<keyword evidence="8 12" id="KW-0798">TonB box</keyword>
<keyword evidence="2 11" id="KW-0813">Transport</keyword>
<evidence type="ECO:0000256" key="11">
    <source>
        <dbReference type="PROSITE-ProRule" id="PRU01360"/>
    </source>
</evidence>
<comment type="similarity">
    <text evidence="11 12">Belongs to the TonB-dependent receptor family.</text>
</comment>
<evidence type="ECO:0000256" key="1">
    <source>
        <dbReference type="ARBA" id="ARBA00004571"/>
    </source>
</evidence>
<keyword evidence="16" id="KW-0675">Receptor</keyword>
<sequence length="756" mass="82415">MRVMYRHNCVKKIAALIGGAMSGVLSTHAYSASDSSAGKLQELEEIVVTAQKRVENLQDVPISITALSSKALEAQNVTDTNSFAKEIPSLHIKQGTTGTITLAIRGISNNDPANPGYENAVGIYTDGVYSGISAGSLFDLGDVERIEVLRGPQGTLYGRNTIGGAINVISKRPSGELSGSVKVGFGNYNLRTTNASIDLPTFGKENDGLGTVKARLSVFERKSGTVTPNVPVSYTTVSKPTANFSGFGNTDRNGFHLGVDWQPSSSVQVAYDYSQFKADDRQRLFQIIDVVRPSTLPVGFENYIPPGQPPAFGTANQAPFFKTDNSTHALTLTWTLNEHLTLKSITGYRKLQTSDAQDLDGSNTAQFDSQRYGDFNQTTEELQLLGTHQGLKYVVGAYYSKEKQKSVRAQQFSNGATTRNTNAHLNNRNSAIFGQIDYTPEAMPKLSLSLGARHTNETKEMSRYIMNYSNSTGVYGLVNPAPNLVLPPIEFSNSSVMFSPSYRITDKLNVYYKYSEGFRSGGYDGVSATIASASVPFKPEELKTHEIGMKSRWLENRLDLNMALFRSYYDDQQVNSFTGTTSAVLNAGKSKINGAELEAKALLMEGLQAGLGLSFLNYSYQKFDMGPTIGDVAERARMNNAPRHTANLSVDYSFPRFSFGKLALHLNYNYVAAAEAIAIKTNGAAPNSKLDARGLYDARIVLSGVKVGNESSLQFALWGMNLTNKRYIDGLVDFNTFRAGTLGMPRTYGGDVTLNF</sequence>
<dbReference type="AlphaFoldDB" id="A0A6S6XYI6"/>
<dbReference type="RefSeq" id="WP_170228158.1">
    <property type="nucleotide sequence ID" value="NZ_LR778301.1"/>
</dbReference>
<reference evidence="16 17" key="1">
    <citation type="submission" date="2020-03" db="EMBL/GenBank/DDBJ databases">
        <authorList>
            <consortium name="Genoscope - CEA"/>
            <person name="William W."/>
        </authorList>
    </citation>
    <scope>NUCLEOTIDE SEQUENCE [LARGE SCALE GENOMIC DNA]</scope>
    <source>
        <strain evidence="17">DSM 16959</strain>
    </source>
</reference>
<keyword evidence="3 11" id="KW-1134">Transmembrane beta strand</keyword>
<keyword evidence="7" id="KW-0406">Ion transport</keyword>
<keyword evidence="10 11" id="KW-0998">Cell outer membrane</keyword>
<dbReference type="InterPro" id="IPR000531">
    <property type="entry name" value="Beta-barrel_TonB"/>
</dbReference>
<keyword evidence="13" id="KW-0732">Signal</keyword>
<feature type="domain" description="TonB-dependent receptor-like beta-barrel" evidence="14">
    <location>
        <begin position="300"/>
        <end position="722"/>
    </location>
</feature>
<dbReference type="InterPro" id="IPR039426">
    <property type="entry name" value="TonB-dep_rcpt-like"/>
</dbReference>
<evidence type="ECO:0000256" key="8">
    <source>
        <dbReference type="ARBA" id="ARBA00023077"/>
    </source>
</evidence>
<dbReference type="InterPro" id="IPR036942">
    <property type="entry name" value="Beta-barrel_TonB_sf"/>
</dbReference>
<dbReference type="PANTHER" id="PTHR32552">
    <property type="entry name" value="FERRICHROME IRON RECEPTOR-RELATED"/>
    <property type="match status" value="1"/>
</dbReference>
<dbReference type="SUPFAM" id="SSF56935">
    <property type="entry name" value="Porins"/>
    <property type="match status" value="1"/>
</dbReference>
<evidence type="ECO:0000256" key="4">
    <source>
        <dbReference type="ARBA" id="ARBA00022496"/>
    </source>
</evidence>
<evidence type="ECO:0000256" key="2">
    <source>
        <dbReference type="ARBA" id="ARBA00022448"/>
    </source>
</evidence>
<dbReference type="GO" id="GO:0009279">
    <property type="term" value="C:cell outer membrane"/>
    <property type="evidence" value="ECO:0007669"/>
    <property type="project" value="UniProtKB-SubCell"/>
</dbReference>
<evidence type="ECO:0000259" key="15">
    <source>
        <dbReference type="Pfam" id="PF07715"/>
    </source>
</evidence>
<evidence type="ECO:0000256" key="6">
    <source>
        <dbReference type="ARBA" id="ARBA00023004"/>
    </source>
</evidence>
<evidence type="ECO:0000256" key="5">
    <source>
        <dbReference type="ARBA" id="ARBA00022692"/>
    </source>
</evidence>
<protein>
    <submittedName>
        <fullName evidence="16">Putative TonB-dependent receptor</fullName>
    </submittedName>
</protein>
<dbReference type="EMBL" id="LR778301">
    <property type="protein sequence ID" value="CAB1371056.1"/>
    <property type="molecule type" value="Genomic_DNA"/>
</dbReference>
<dbReference type="Gene3D" id="2.40.170.20">
    <property type="entry name" value="TonB-dependent receptor, beta-barrel domain"/>
    <property type="match status" value="1"/>
</dbReference>
<evidence type="ECO:0000256" key="13">
    <source>
        <dbReference type="SAM" id="SignalP"/>
    </source>
</evidence>
<keyword evidence="6" id="KW-0408">Iron</keyword>
<evidence type="ECO:0000256" key="10">
    <source>
        <dbReference type="ARBA" id="ARBA00023237"/>
    </source>
</evidence>
<dbReference type="GO" id="GO:0006826">
    <property type="term" value="P:iron ion transport"/>
    <property type="evidence" value="ECO:0007669"/>
    <property type="project" value="UniProtKB-KW"/>
</dbReference>
<dbReference type="Pfam" id="PF00593">
    <property type="entry name" value="TonB_dep_Rec_b-barrel"/>
    <property type="match status" value="1"/>
</dbReference>
<dbReference type="Proteomes" id="UP000515733">
    <property type="component" value="Chromosome"/>
</dbReference>
<dbReference type="InterPro" id="IPR012910">
    <property type="entry name" value="Plug_dom"/>
</dbReference>
<evidence type="ECO:0000256" key="9">
    <source>
        <dbReference type="ARBA" id="ARBA00023136"/>
    </source>
</evidence>
<keyword evidence="9 11" id="KW-0472">Membrane</keyword>
<evidence type="ECO:0000256" key="12">
    <source>
        <dbReference type="RuleBase" id="RU003357"/>
    </source>
</evidence>
<accession>A0A6S6XYI6</accession>
<dbReference type="CDD" id="cd01347">
    <property type="entry name" value="ligand_gated_channel"/>
    <property type="match status" value="1"/>
</dbReference>
<keyword evidence="17" id="KW-1185">Reference proteome</keyword>
<evidence type="ECO:0000259" key="14">
    <source>
        <dbReference type="Pfam" id="PF00593"/>
    </source>
</evidence>
<name>A0A6S6XYI6_9PROT</name>
<evidence type="ECO:0000313" key="16">
    <source>
        <dbReference type="EMBL" id="CAB1371056.1"/>
    </source>
</evidence>
<feature type="signal peptide" evidence="13">
    <location>
        <begin position="1"/>
        <end position="31"/>
    </location>
</feature>